<proteinExistence type="predicted"/>
<feature type="signal peptide" evidence="2">
    <location>
        <begin position="1"/>
        <end position="22"/>
    </location>
</feature>
<dbReference type="EMBL" id="JBHSGB010000014">
    <property type="protein sequence ID" value="MFC4656414.1"/>
    <property type="molecule type" value="Genomic_DNA"/>
</dbReference>
<name>A0ABV9JQJ4_9GAMM</name>
<gene>
    <name evidence="4" type="ORF">ACFO3I_15460</name>
</gene>
<evidence type="ECO:0000256" key="1">
    <source>
        <dbReference type="SAM" id="Phobius"/>
    </source>
</evidence>
<dbReference type="PANTHER" id="PTHR40940:SF1">
    <property type="entry name" value="PROTEIN BATD"/>
    <property type="match status" value="1"/>
</dbReference>
<accession>A0ABV9JQJ4</accession>
<evidence type="ECO:0000313" key="5">
    <source>
        <dbReference type="Proteomes" id="UP001595962"/>
    </source>
</evidence>
<keyword evidence="1" id="KW-0812">Transmembrane</keyword>
<dbReference type="Pfam" id="PF25607">
    <property type="entry name" value="DUF7939"/>
    <property type="match status" value="1"/>
</dbReference>
<evidence type="ECO:0000313" key="4">
    <source>
        <dbReference type="EMBL" id="MFC4656414.1"/>
    </source>
</evidence>
<organism evidence="4 5">
    <name type="scientific">Rheinheimera marina</name>
    <dbReference type="NCBI Taxonomy" id="1774958"/>
    <lineage>
        <taxon>Bacteria</taxon>
        <taxon>Pseudomonadati</taxon>
        <taxon>Pseudomonadota</taxon>
        <taxon>Gammaproteobacteria</taxon>
        <taxon>Chromatiales</taxon>
        <taxon>Chromatiaceae</taxon>
        <taxon>Rheinheimera</taxon>
    </lineage>
</organism>
<dbReference type="PANTHER" id="PTHR40940">
    <property type="entry name" value="PROTEIN BATD-RELATED"/>
    <property type="match status" value="1"/>
</dbReference>
<sequence>MVRHAALALGLTLLLFSQPLLAITQLKASLDKNPMLLGETAVLELVADGDVSRQPDFSVLEPYFEVQGPSIGQQMQVFNGQASRTTSWRLLLKARDAGRFVIPAFTLEGVSSSPINVEVQKAPERSSQNKELLFVESSLDQEQLYVQQLSYLTVKIYFKGDLQRGSLNEPKVDGLSIEQQGKDQEGSDLVNGERYRTFTRRYRLIPEQSGEFTIPPAILSGEMLDRSSGRYDYFAQTQSITATSNSLTLHVAPQPADFPGDWLVAGLVELTEEWSPAGTKVRQGEPVTRTITLTALDVASNQLPDLPQTTPEGVKLYREQPQSKQAERNGRVVAQKVFSMAVVATKSGELTLPKVRLPWWNAKTNQLDYAELPEVTLQVEPGESQSTETVTTAAVPSSASVAEASPWAWTYSSSVLLLLWLCTLALWVWKEQKNRKHSQAPVKAATTDKARMNPKKLQQAAHGNDAVLCRSWLLDWAEQYFGERPQSLSQLGLWCKHPDFAHELNELNQALYQAGSVSWQGKALWQAWSGLQLKKQQTASPLASLYPESQ</sequence>
<evidence type="ECO:0000259" key="3">
    <source>
        <dbReference type="Pfam" id="PF25607"/>
    </source>
</evidence>
<comment type="caution">
    <text evidence="4">The sequence shown here is derived from an EMBL/GenBank/DDBJ whole genome shotgun (WGS) entry which is preliminary data.</text>
</comment>
<dbReference type="InterPro" id="IPR057699">
    <property type="entry name" value="DUF7939"/>
</dbReference>
<dbReference type="Pfam" id="PF13584">
    <property type="entry name" value="BatD"/>
    <property type="match status" value="3"/>
</dbReference>
<keyword evidence="2" id="KW-0732">Signal</keyword>
<keyword evidence="1" id="KW-1133">Transmembrane helix</keyword>
<evidence type="ECO:0000256" key="2">
    <source>
        <dbReference type="SAM" id="SignalP"/>
    </source>
</evidence>
<dbReference type="InterPro" id="IPR025738">
    <property type="entry name" value="BatD"/>
</dbReference>
<feature type="domain" description="DUF7939" evidence="3">
    <location>
        <begin position="454"/>
        <end position="532"/>
    </location>
</feature>
<keyword evidence="5" id="KW-1185">Reference proteome</keyword>
<keyword evidence="1" id="KW-0472">Membrane</keyword>
<protein>
    <submittedName>
        <fullName evidence="4">BatD family protein</fullName>
    </submittedName>
</protein>
<dbReference type="RefSeq" id="WP_377335454.1">
    <property type="nucleotide sequence ID" value="NZ_JBHSGB010000014.1"/>
</dbReference>
<feature type="transmembrane region" description="Helical" evidence="1">
    <location>
        <begin position="407"/>
        <end position="429"/>
    </location>
</feature>
<feature type="chain" id="PRO_5046477918" evidence="2">
    <location>
        <begin position="23"/>
        <end position="550"/>
    </location>
</feature>
<dbReference type="Proteomes" id="UP001595962">
    <property type="component" value="Unassembled WGS sequence"/>
</dbReference>
<reference evidence="5" key="1">
    <citation type="journal article" date="2019" name="Int. J. Syst. Evol. Microbiol.">
        <title>The Global Catalogue of Microorganisms (GCM) 10K type strain sequencing project: providing services to taxonomists for standard genome sequencing and annotation.</title>
        <authorList>
            <consortium name="The Broad Institute Genomics Platform"/>
            <consortium name="The Broad Institute Genome Sequencing Center for Infectious Disease"/>
            <person name="Wu L."/>
            <person name="Ma J."/>
        </authorList>
    </citation>
    <scope>NUCLEOTIDE SEQUENCE [LARGE SCALE GENOMIC DNA]</scope>
    <source>
        <strain evidence="5">DT28</strain>
    </source>
</reference>